<feature type="transmembrane region" description="Helical" evidence="8">
    <location>
        <begin position="194"/>
        <end position="211"/>
    </location>
</feature>
<evidence type="ECO:0000256" key="4">
    <source>
        <dbReference type="ARBA" id="ARBA00022475"/>
    </source>
</evidence>
<dbReference type="STRING" id="947013.SAMN04488109_1553"/>
<dbReference type="InterPro" id="IPR002781">
    <property type="entry name" value="TM_pro_TauE-like"/>
</dbReference>
<keyword evidence="10" id="KW-1185">Reference proteome</keyword>
<evidence type="ECO:0000256" key="3">
    <source>
        <dbReference type="ARBA" id="ARBA00022448"/>
    </source>
</evidence>
<keyword evidence="7 8" id="KW-0472">Membrane</keyword>
<evidence type="ECO:0000256" key="8">
    <source>
        <dbReference type="RuleBase" id="RU363041"/>
    </source>
</evidence>
<dbReference type="Pfam" id="PF01925">
    <property type="entry name" value="TauE"/>
    <property type="match status" value="1"/>
</dbReference>
<feature type="transmembrane region" description="Helical" evidence="8">
    <location>
        <begin position="9"/>
        <end position="34"/>
    </location>
</feature>
<feature type="transmembrane region" description="Helical" evidence="8">
    <location>
        <begin position="97"/>
        <end position="117"/>
    </location>
</feature>
<comment type="subcellular location">
    <subcellularLocation>
        <location evidence="1 8">Cell membrane</location>
        <topology evidence="1 8">Multi-pass membrane protein</topology>
    </subcellularLocation>
</comment>
<evidence type="ECO:0000256" key="5">
    <source>
        <dbReference type="ARBA" id="ARBA00022692"/>
    </source>
</evidence>
<evidence type="ECO:0000256" key="6">
    <source>
        <dbReference type="ARBA" id="ARBA00022989"/>
    </source>
</evidence>
<keyword evidence="5 8" id="KW-0812">Transmembrane</keyword>
<evidence type="ECO:0000256" key="7">
    <source>
        <dbReference type="ARBA" id="ARBA00023136"/>
    </source>
</evidence>
<feature type="transmembrane region" description="Helical" evidence="8">
    <location>
        <begin position="129"/>
        <end position="150"/>
    </location>
</feature>
<keyword evidence="3" id="KW-0813">Transport</keyword>
<feature type="transmembrane region" description="Helical" evidence="8">
    <location>
        <begin position="73"/>
        <end position="91"/>
    </location>
</feature>
<evidence type="ECO:0000256" key="2">
    <source>
        <dbReference type="ARBA" id="ARBA00009142"/>
    </source>
</evidence>
<gene>
    <name evidence="9" type="ORF">SAMN04488109_1553</name>
</gene>
<keyword evidence="4 8" id="KW-1003">Cell membrane</keyword>
<organism evidence="9 10">
    <name type="scientific">Chryseolinea serpens</name>
    <dbReference type="NCBI Taxonomy" id="947013"/>
    <lineage>
        <taxon>Bacteria</taxon>
        <taxon>Pseudomonadati</taxon>
        <taxon>Bacteroidota</taxon>
        <taxon>Cytophagia</taxon>
        <taxon>Cytophagales</taxon>
        <taxon>Fulvivirgaceae</taxon>
        <taxon>Chryseolinea</taxon>
    </lineage>
</organism>
<evidence type="ECO:0000313" key="9">
    <source>
        <dbReference type="EMBL" id="SHG72179.1"/>
    </source>
</evidence>
<feature type="transmembrane region" description="Helical" evidence="8">
    <location>
        <begin position="46"/>
        <end position="64"/>
    </location>
</feature>
<sequence>MNSYRLDLLLFFIITLIAEILGTLGGFGSSIFFVSFAQFLYDFKTVLVLTGTLHIFSNISKLILFRKTIDYKVFLWLGVSSVLLAIAGAYLTSVFSFSYAKIILGLFLTGLSTLLYFSPDFFIPPTKTNSILSGSLAGFLAGFVGTGGAVRGLALTSFNMEKNFFVGTSAAIDFGVDLSRTLIYLDHDFLQAQYLIYIPLLMLAAWVGSYLGKLMLNRINQDLFQRIVLVLIFLTGVSMLVQEVLVRS</sequence>
<dbReference type="PANTHER" id="PTHR30269">
    <property type="entry name" value="TRANSMEMBRANE PROTEIN YFCA"/>
    <property type="match status" value="1"/>
</dbReference>
<dbReference type="Proteomes" id="UP000184212">
    <property type="component" value="Unassembled WGS sequence"/>
</dbReference>
<evidence type="ECO:0000256" key="1">
    <source>
        <dbReference type="ARBA" id="ARBA00004651"/>
    </source>
</evidence>
<dbReference type="AlphaFoldDB" id="A0A1M5M5G8"/>
<dbReference type="InterPro" id="IPR052017">
    <property type="entry name" value="TSUP"/>
</dbReference>
<dbReference type="EMBL" id="FQWQ01000001">
    <property type="protein sequence ID" value="SHG72179.1"/>
    <property type="molecule type" value="Genomic_DNA"/>
</dbReference>
<feature type="transmembrane region" description="Helical" evidence="8">
    <location>
        <begin position="223"/>
        <end position="241"/>
    </location>
</feature>
<dbReference type="RefSeq" id="WP_073132503.1">
    <property type="nucleotide sequence ID" value="NZ_FQWQ01000001.1"/>
</dbReference>
<accession>A0A1M5M5G8</accession>
<proteinExistence type="inferred from homology"/>
<name>A0A1M5M5G8_9BACT</name>
<evidence type="ECO:0000313" key="10">
    <source>
        <dbReference type="Proteomes" id="UP000184212"/>
    </source>
</evidence>
<protein>
    <recommendedName>
        <fullName evidence="8">Probable membrane transporter protein</fullName>
    </recommendedName>
</protein>
<comment type="similarity">
    <text evidence="2 8">Belongs to the 4-toluene sulfonate uptake permease (TSUP) (TC 2.A.102) family.</text>
</comment>
<reference evidence="9 10" key="1">
    <citation type="submission" date="2016-11" db="EMBL/GenBank/DDBJ databases">
        <authorList>
            <person name="Jaros S."/>
            <person name="Januszkiewicz K."/>
            <person name="Wedrychowicz H."/>
        </authorList>
    </citation>
    <scope>NUCLEOTIDE SEQUENCE [LARGE SCALE GENOMIC DNA]</scope>
    <source>
        <strain evidence="9 10">DSM 24574</strain>
    </source>
</reference>
<keyword evidence="6 8" id="KW-1133">Transmembrane helix</keyword>
<dbReference type="PANTHER" id="PTHR30269:SF37">
    <property type="entry name" value="MEMBRANE TRANSPORTER PROTEIN"/>
    <property type="match status" value="1"/>
</dbReference>
<dbReference type="GO" id="GO:0005886">
    <property type="term" value="C:plasma membrane"/>
    <property type="evidence" value="ECO:0007669"/>
    <property type="project" value="UniProtKB-SubCell"/>
</dbReference>